<dbReference type="Gene3D" id="1.10.4030.10">
    <property type="entry name" value="Porin chaperone SurA, peptide-binding domain"/>
    <property type="match status" value="1"/>
</dbReference>
<evidence type="ECO:0000256" key="1">
    <source>
        <dbReference type="SAM" id="SignalP"/>
    </source>
</evidence>
<dbReference type="PROSITE" id="PS51257">
    <property type="entry name" value="PROKAR_LIPOPROTEIN"/>
    <property type="match status" value="1"/>
</dbReference>
<comment type="caution">
    <text evidence="2">The sequence shown here is derived from an EMBL/GenBank/DDBJ whole genome shotgun (WGS) entry which is preliminary data.</text>
</comment>
<protein>
    <submittedName>
        <fullName evidence="2">SurA N-terminal domain-containing protein</fullName>
    </submittedName>
</protein>
<reference evidence="3" key="1">
    <citation type="submission" date="2023-07" db="EMBL/GenBank/DDBJ databases">
        <title>30 novel species of actinomycetes from the DSMZ collection.</title>
        <authorList>
            <person name="Nouioui I."/>
        </authorList>
    </citation>
    <scope>NUCLEOTIDE SEQUENCE [LARGE SCALE GENOMIC DNA]</scope>
    <source>
        <strain evidence="3">DSM 44938</strain>
    </source>
</reference>
<gene>
    <name evidence="2" type="ORF">RM590_30905</name>
</gene>
<organism evidence="2 3">
    <name type="scientific">Streptomyces litchfieldiae</name>
    <dbReference type="NCBI Taxonomy" id="3075543"/>
    <lineage>
        <taxon>Bacteria</taxon>
        <taxon>Bacillati</taxon>
        <taxon>Actinomycetota</taxon>
        <taxon>Actinomycetes</taxon>
        <taxon>Kitasatosporales</taxon>
        <taxon>Streptomycetaceae</taxon>
        <taxon>Streptomyces</taxon>
    </lineage>
</organism>
<sequence length="224" mass="23597">MKRRRTSALSVSAAALLATAAPLLTGCSTDAHPGAAAVVGGERITVASVQAQVETVRDAQRARPEGDQLISASSGLTRDTVEFLVYAEVLERAAQDAGVELTRRDVQEYRAQTEASVGGAEALAEAVLMPQNGTPLAGEEQIDRMLRTQLLFQSLAQELGVAPDANGLTQMAAVLAETAEEIGVEVNPRYGEWDAEQVLLADAPTPWLRSADEDEATQAATLDG</sequence>
<keyword evidence="3" id="KW-1185">Reference proteome</keyword>
<keyword evidence="1" id="KW-0732">Signal</keyword>
<dbReference type="SUPFAM" id="SSF109998">
    <property type="entry name" value="Triger factor/SurA peptide-binding domain-like"/>
    <property type="match status" value="1"/>
</dbReference>
<evidence type="ECO:0000313" key="3">
    <source>
        <dbReference type="Proteomes" id="UP001183246"/>
    </source>
</evidence>
<dbReference type="InterPro" id="IPR027304">
    <property type="entry name" value="Trigger_fact/SurA_dom_sf"/>
</dbReference>
<evidence type="ECO:0000313" key="2">
    <source>
        <dbReference type="EMBL" id="MDT0346959.1"/>
    </source>
</evidence>
<accession>A0ABU2N2K2</accession>
<dbReference type="RefSeq" id="WP_311708086.1">
    <property type="nucleotide sequence ID" value="NZ_JAVREL010000026.1"/>
</dbReference>
<feature type="chain" id="PRO_5046000046" evidence="1">
    <location>
        <begin position="21"/>
        <end position="224"/>
    </location>
</feature>
<proteinExistence type="predicted"/>
<dbReference type="Pfam" id="PF13624">
    <property type="entry name" value="SurA_N_3"/>
    <property type="match status" value="1"/>
</dbReference>
<dbReference type="Proteomes" id="UP001183246">
    <property type="component" value="Unassembled WGS sequence"/>
</dbReference>
<name>A0ABU2N2K2_9ACTN</name>
<feature type="signal peptide" evidence="1">
    <location>
        <begin position="1"/>
        <end position="20"/>
    </location>
</feature>
<dbReference type="EMBL" id="JAVREL010000026">
    <property type="protein sequence ID" value="MDT0346959.1"/>
    <property type="molecule type" value="Genomic_DNA"/>
</dbReference>